<keyword evidence="1" id="KW-1133">Transmembrane helix</keyword>
<sequence>MTAPRLWMGVCGLLAAPVLWIASVQLGQVLPYADCGHAWRGSFWLPCLAAILAVAGGWLAWRSAAGRRGAAGFVLRVGAGLAVVFTLALLLQGLAGWMLTGCER</sequence>
<dbReference type="RefSeq" id="WP_187783621.1">
    <property type="nucleotide sequence ID" value="NZ_JACTVA010000007.1"/>
</dbReference>
<feature type="transmembrane region" description="Helical" evidence="1">
    <location>
        <begin position="73"/>
        <end position="99"/>
    </location>
</feature>
<comment type="caution">
    <text evidence="2">The sequence shown here is derived from an EMBL/GenBank/DDBJ whole genome shotgun (WGS) entry which is preliminary data.</text>
</comment>
<keyword evidence="1" id="KW-0812">Transmembrane</keyword>
<organism evidence="2 3">
    <name type="scientific">Teichococcus aerophilus</name>
    <dbReference type="NCBI Taxonomy" id="1224513"/>
    <lineage>
        <taxon>Bacteria</taxon>
        <taxon>Pseudomonadati</taxon>
        <taxon>Pseudomonadota</taxon>
        <taxon>Alphaproteobacteria</taxon>
        <taxon>Acetobacterales</taxon>
        <taxon>Roseomonadaceae</taxon>
        <taxon>Roseomonas</taxon>
    </lineage>
</organism>
<evidence type="ECO:0000313" key="3">
    <source>
        <dbReference type="Proteomes" id="UP000626026"/>
    </source>
</evidence>
<name>A0ABR7RIP1_9PROT</name>
<evidence type="ECO:0000256" key="1">
    <source>
        <dbReference type="SAM" id="Phobius"/>
    </source>
</evidence>
<feature type="transmembrane region" description="Helical" evidence="1">
    <location>
        <begin position="43"/>
        <end position="61"/>
    </location>
</feature>
<evidence type="ECO:0000313" key="2">
    <source>
        <dbReference type="EMBL" id="MBC9206444.1"/>
    </source>
</evidence>
<accession>A0ABR7RIP1</accession>
<dbReference type="Proteomes" id="UP000626026">
    <property type="component" value="Unassembled WGS sequence"/>
</dbReference>
<proteinExistence type="predicted"/>
<keyword evidence="1" id="KW-0472">Membrane</keyword>
<evidence type="ECO:0008006" key="4">
    <source>
        <dbReference type="Google" id="ProtNLM"/>
    </source>
</evidence>
<keyword evidence="3" id="KW-1185">Reference proteome</keyword>
<gene>
    <name evidence="2" type="ORF">IBL26_06315</name>
</gene>
<dbReference type="EMBL" id="JACTVA010000007">
    <property type="protein sequence ID" value="MBC9206444.1"/>
    <property type="molecule type" value="Genomic_DNA"/>
</dbReference>
<reference evidence="2 3" key="1">
    <citation type="journal article" date="2013" name="Int. J. Syst. Evol. Microbiol.">
        <title>Roseomonas aerophila sp. nov., isolated from air.</title>
        <authorList>
            <person name="Kim S.J."/>
            <person name="Weon H.Y."/>
            <person name="Ahn J.H."/>
            <person name="Hong S.B."/>
            <person name="Seok S.J."/>
            <person name="Whang K.S."/>
            <person name="Kwon S.W."/>
        </authorList>
    </citation>
    <scope>NUCLEOTIDE SEQUENCE [LARGE SCALE GENOMIC DNA]</scope>
    <source>
        <strain evidence="2 3">NBRC 108923</strain>
    </source>
</reference>
<protein>
    <recommendedName>
        <fullName evidence="4">Transmembrane protein</fullName>
    </recommendedName>
</protein>